<dbReference type="PANTHER" id="PTHR21879">
    <property type="entry name" value="FI03362P-RELATED-RELATED"/>
    <property type="match status" value="1"/>
</dbReference>
<dbReference type="InterPro" id="IPR012464">
    <property type="entry name" value="DUF1676"/>
</dbReference>
<keyword evidence="4" id="KW-1185">Reference proteome</keyword>
<dbReference type="Pfam" id="PF07898">
    <property type="entry name" value="DUF1676"/>
    <property type="match status" value="2"/>
</dbReference>
<dbReference type="EMBL" id="JAYRBN010000037">
    <property type="protein sequence ID" value="KAL2746250.1"/>
    <property type="molecule type" value="Genomic_DNA"/>
</dbReference>
<evidence type="ECO:0000313" key="3">
    <source>
        <dbReference type="EMBL" id="KAL2746250.1"/>
    </source>
</evidence>
<protein>
    <recommendedName>
        <fullName evidence="5">Osiris 16</fullName>
    </recommendedName>
</protein>
<feature type="transmembrane region" description="Helical" evidence="2">
    <location>
        <begin position="259"/>
        <end position="278"/>
    </location>
</feature>
<accession>A0ABD2CMD9</accession>
<gene>
    <name evidence="3" type="ORF">V1477_004620</name>
</gene>
<feature type="region of interest" description="Disordered" evidence="1">
    <location>
        <begin position="1"/>
        <end position="32"/>
    </location>
</feature>
<comment type="caution">
    <text evidence="3">The sequence shown here is derived from an EMBL/GenBank/DDBJ whole genome shotgun (WGS) entry which is preliminary data.</text>
</comment>
<dbReference type="PRINTS" id="PR01228">
    <property type="entry name" value="EGGSHELL"/>
</dbReference>
<dbReference type="Proteomes" id="UP001607303">
    <property type="component" value="Unassembled WGS sequence"/>
</dbReference>
<feature type="transmembrane region" description="Helical" evidence="2">
    <location>
        <begin position="232"/>
        <end position="253"/>
    </location>
</feature>
<name>A0ABD2CMD9_VESMC</name>
<dbReference type="PANTHER" id="PTHR21879:SF9">
    <property type="entry name" value="OSIRIS 16"/>
    <property type="match status" value="1"/>
</dbReference>
<evidence type="ECO:0008006" key="5">
    <source>
        <dbReference type="Google" id="ProtNLM"/>
    </source>
</evidence>
<keyword evidence="2" id="KW-1133">Transmembrane helix</keyword>
<evidence type="ECO:0000256" key="2">
    <source>
        <dbReference type="SAM" id="Phobius"/>
    </source>
</evidence>
<feature type="compositionally biased region" description="Polar residues" evidence="1">
    <location>
        <begin position="900"/>
        <end position="910"/>
    </location>
</feature>
<sequence>MEGHGRCGRVTGRRERRESSTSSSGDSRKRGEGISRSLCRVKWENWPEFRMKGFAKVASESSTCYYRILVTLLLLGCVSAEIERRTSRQMVEESPETLSSSLSKDCGKSYSTTCLKLDVVSFLDRLSEQEDLGILPGVSVVKENASTDVSASEVVANLARDFPNDVEKRLDAYLVHKVGSYLNSHSISIKLFDPKTFEAARNFNEDALAQLGLNGNQNVETGRKKDKGNSGLMAGLMMMKGTLGAVGFGALALLAGKALMTGLMALMLSAIVGLKSLASGGEKKTTYEIVSKPIYSSSHTHSSEEHHGHGYGHSGYGRSLDSVHETIQEAVRKYGNAHTFLRYLLYQIFDQEANFLMKEINSNHTGQYPETIQDEIEHHYQMIKITSSKYPKSTVNYLNTFNTTATYGANLSCKAGVRVDVKIVPVLGTNFSEKVKTVEKFPEFPTKDIGRCVLDFSLSCIKKRFAKLLESIGYLNEITLIGQNVKLVKTRKPRYDRRSVDSNDGNSDDIRRSINDFFDMFVLRITLPTWNGKREKSQIDLMFDDGGPMVEGRGIKGGGGGGGGGGGKGGGGGLKGGGGGGGKCKMMMMAMLMLAKMKIIGVIGMMAMKGMVMGAMSLMISTVMLMMKFLKGGGGGPWKSDSGDGGGGKGGGGGGGYKEVILFTKLPSGGGGGNGGYGGGGSSCGGGGCSSYGGGGGGSCGGGGCGGGYGGGKGGGGGGYGGGGNGGGGGYGGGGIDSYAVPPSSSYGVPSGGDSGYGGGWGRSFSSAIILPRLEANRNINLKKPSKPSLMIGESIDHRESLDYEDYQDLNVNFTSPHFDSNPFNYSTLPNYLNINGSINANNKLLLNSTSMNDNGKAEHADSSYDLNVLRPIYTDEWQAVKNAKTITTSNKKVNEDGQSKGTRTNLNTE</sequence>
<feature type="region of interest" description="Disordered" evidence="1">
    <location>
        <begin position="891"/>
        <end position="910"/>
    </location>
</feature>
<evidence type="ECO:0000256" key="1">
    <source>
        <dbReference type="SAM" id="MobiDB-lite"/>
    </source>
</evidence>
<keyword evidence="2" id="KW-0812">Transmembrane</keyword>
<reference evidence="3 4" key="1">
    <citation type="journal article" date="2024" name="Ann. Entomol. Soc. Am.">
        <title>Genomic analyses of the southern and eastern yellowjacket wasps (Hymenoptera: Vespidae) reveal evolutionary signatures of social life.</title>
        <authorList>
            <person name="Catto M.A."/>
            <person name="Caine P.B."/>
            <person name="Orr S.E."/>
            <person name="Hunt B.G."/>
            <person name="Goodisman M.A.D."/>
        </authorList>
    </citation>
    <scope>NUCLEOTIDE SEQUENCE [LARGE SCALE GENOMIC DNA]</scope>
    <source>
        <strain evidence="3">232</strain>
        <tissue evidence="3">Head and thorax</tissue>
    </source>
</reference>
<evidence type="ECO:0000313" key="4">
    <source>
        <dbReference type="Proteomes" id="UP001607303"/>
    </source>
</evidence>
<keyword evidence="2" id="KW-0472">Membrane</keyword>
<dbReference type="AlphaFoldDB" id="A0ABD2CMD9"/>
<organism evidence="3 4">
    <name type="scientific">Vespula maculifrons</name>
    <name type="common">Eastern yellow jacket</name>
    <name type="synonym">Wasp</name>
    <dbReference type="NCBI Taxonomy" id="7453"/>
    <lineage>
        <taxon>Eukaryota</taxon>
        <taxon>Metazoa</taxon>
        <taxon>Ecdysozoa</taxon>
        <taxon>Arthropoda</taxon>
        <taxon>Hexapoda</taxon>
        <taxon>Insecta</taxon>
        <taxon>Pterygota</taxon>
        <taxon>Neoptera</taxon>
        <taxon>Endopterygota</taxon>
        <taxon>Hymenoptera</taxon>
        <taxon>Apocrita</taxon>
        <taxon>Aculeata</taxon>
        <taxon>Vespoidea</taxon>
        <taxon>Vespidae</taxon>
        <taxon>Vespinae</taxon>
        <taxon>Vespula</taxon>
    </lineage>
</organism>
<proteinExistence type="predicted"/>